<evidence type="ECO:0000313" key="12">
    <source>
        <dbReference type="Proteomes" id="UP000319986"/>
    </source>
</evidence>
<accession>A0A110BF03</accession>
<dbReference type="EMBL" id="BJNT01000004">
    <property type="protein sequence ID" value="GEC85316.1"/>
    <property type="molecule type" value="Genomic_DNA"/>
</dbReference>
<reference evidence="11" key="2">
    <citation type="submission" date="2015-11" db="EMBL/GenBank/DDBJ databases">
        <authorList>
            <person name="Dugat-Bony E."/>
        </authorList>
    </citation>
    <scope>NUCLEOTIDE SEQUENCE [LARGE SCALE GENOMIC DNA]</scope>
    <source>
        <strain evidence="11">Mu292</strain>
    </source>
</reference>
<protein>
    <submittedName>
        <fullName evidence="10">Cation:proton antiporter</fullName>
    </submittedName>
    <submittedName>
        <fullName evidence="9">Multisubunit sodium/proton antiporter, MrpC subunit (TC 2.A.63.1)</fullName>
    </submittedName>
</protein>
<feature type="transmembrane region" description="Helical" evidence="8">
    <location>
        <begin position="27"/>
        <end position="49"/>
    </location>
</feature>
<feature type="compositionally biased region" description="Basic and acidic residues" evidence="7">
    <location>
        <begin position="95"/>
        <end position="126"/>
    </location>
</feature>
<evidence type="ECO:0000256" key="2">
    <source>
        <dbReference type="ARBA" id="ARBA00010388"/>
    </source>
</evidence>
<keyword evidence="5 8" id="KW-1133">Transmembrane helix</keyword>
<dbReference type="OMA" id="YRVYEEH"/>
<evidence type="ECO:0000256" key="7">
    <source>
        <dbReference type="SAM" id="MobiDB-lite"/>
    </source>
</evidence>
<evidence type="ECO:0000313" key="9">
    <source>
        <dbReference type="EMBL" id="CUU65143.1"/>
    </source>
</evidence>
<dbReference type="OrthoDB" id="9799219at2"/>
<reference evidence="9" key="1">
    <citation type="submission" date="2015-11" db="EMBL/GenBank/DDBJ databases">
        <authorList>
            <person name="Zhang Y."/>
            <person name="Guo Z."/>
        </authorList>
    </citation>
    <scope>NUCLEOTIDE SEQUENCE [LARGE SCALE GENOMIC DNA]</scope>
    <source>
        <strain evidence="9">Mu292</strain>
    </source>
</reference>
<comment type="similarity">
    <text evidence="2">Belongs to the CPA3 antiporters (TC 2.A.63) subunit C family.</text>
</comment>
<dbReference type="InterPro" id="IPR050601">
    <property type="entry name" value="CPA3_antiporter_subunitC"/>
</dbReference>
<dbReference type="PANTHER" id="PTHR34583:SF2">
    <property type="entry name" value="ANTIPORTER SUBUNIT MNHC2-RELATED"/>
    <property type="match status" value="1"/>
</dbReference>
<keyword evidence="3" id="KW-1003">Cell membrane</keyword>
<dbReference type="InterPro" id="IPR039428">
    <property type="entry name" value="NUOK/Mnh_C1-like"/>
</dbReference>
<feature type="region of interest" description="Disordered" evidence="7">
    <location>
        <begin position="95"/>
        <end position="141"/>
    </location>
</feature>
<evidence type="ECO:0000256" key="6">
    <source>
        <dbReference type="ARBA" id="ARBA00023136"/>
    </source>
</evidence>
<proteinExistence type="inferred from homology"/>
<evidence type="ECO:0000313" key="11">
    <source>
        <dbReference type="Proteomes" id="UP000182498"/>
    </source>
</evidence>
<evidence type="ECO:0000256" key="1">
    <source>
        <dbReference type="ARBA" id="ARBA00004651"/>
    </source>
</evidence>
<keyword evidence="4 8" id="KW-0812">Transmembrane</keyword>
<evidence type="ECO:0000256" key="8">
    <source>
        <dbReference type="SAM" id="Phobius"/>
    </source>
</evidence>
<comment type="subcellular location">
    <subcellularLocation>
        <location evidence="1">Cell membrane</location>
        <topology evidence="1">Multi-pass membrane protein</topology>
    </subcellularLocation>
</comment>
<dbReference type="RefSeq" id="WP_014010983.1">
    <property type="nucleotide sequence ID" value="NZ_BJNT01000004.1"/>
</dbReference>
<reference evidence="10 12" key="3">
    <citation type="submission" date="2019-06" db="EMBL/GenBank/DDBJ databases">
        <title>Whole genome shotgun sequence of Corynebacterium variabile NBRC 15286.</title>
        <authorList>
            <person name="Hosoyama A."/>
            <person name="Uohara A."/>
            <person name="Ohji S."/>
            <person name="Ichikawa N."/>
        </authorList>
    </citation>
    <scope>NUCLEOTIDE SEQUENCE [LARGE SCALE GENOMIC DNA]</scope>
    <source>
        <strain evidence="10 12">NBRC 15286</strain>
    </source>
</reference>
<dbReference type="NCBIfam" id="NF005622">
    <property type="entry name" value="PRK07375.2-1"/>
    <property type="match status" value="1"/>
</dbReference>
<dbReference type="Pfam" id="PF00420">
    <property type="entry name" value="Oxidored_q2"/>
    <property type="match status" value="1"/>
</dbReference>
<keyword evidence="6 8" id="KW-0472">Membrane</keyword>
<organism evidence="9 11">
    <name type="scientific">Corynebacterium variabile</name>
    <dbReference type="NCBI Taxonomy" id="1727"/>
    <lineage>
        <taxon>Bacteria</taxon>
        <taxon>Bacillati</taxon>
        <taxon>Actinomycetota</taxon>
        <taxon>Actinomycetes</taxon>
        <taxon>Mycobacteriales</taxon>
        <taxon>Corynebacteriaceae</taxon>
        <taxon>Corynebacterium</taxon>
    </lineage>
</organism>
<gene>
    <name evidence="10" type="ORF">CVA01_06300</name>
    <name evidence="9" type="ORF">CVAR292_00458</name>
</gene>
<evidence type="ECO:0000313" key="10">
    <source>
        <dbReference type="EMBL" id="GEC85316.1"/>
    </source>
</evidence>
<dbReference type="GO" id="GO:0005886">
    <property type="term" value="C:plasma membrane"/>
    <property type="evidence" value="ECO:0007669"/>
    <property type="project" value="UniProtKB-SubCell"/>
</dbReference>
<dbReference type="Proteomes" id="UP000319986">
    <property type="component" value="Unassembled WGS sequence"/>
</dbReference>
<dbReference type="Gene3D" id="1.10.287.3510">
    <property type="match status" value="1"/>
</dbReference>
<evidence type="ECO:0000256" key="3">
    <source>
        <dbReference type="ARBA" id="ARBA00022475"/>
    </source>
</evidence>
<dbReference type="Proteomes" id="UP000182498">
    <property type="component" value="Unassembled WGS sequence"/>
</dbReference>
<keyword evidence="11" id="KW-1185">Reference proteome</keyword>
<name>A0A110BF03_9CORY</name>
<dbReference type="AlphaFoldDB" id="A0A110BF03"/>
<sequence>MIISAVIAILIAGGVYLVMQRGMVRIIIGTTLMSHGVNILLLAAGVGAWRADPIADRTEVADAADPLPQAFVLTAIVISMAATAVMLAMAALGRDDDTTSAEDTERAQREFRSLETRGRAAHHIDEQSPQARRRRLREEEY</sequence>
<dbReference type="GeneID" id="82886789"/>
<dbReference type="EMBL" id="FAUH01000002">
    <property type="protein sequence ID" value="CUU65143.1"/>
    <property type="molecule type" value="Genomic_DNA"/>
</dbReference>
<evidence type="ECO:0000256" key="4">
    <source>
        <dbReference type="ARBA" id="ARBA00022692"/>
    </source>
</evidence>
<dbReference type="PANTHER" id="PTHR34583">
    <property type="entry name" value="ANTIPORTER SUBUNIT MNHC2-RELATED"/>
    <property type="match status" value="1"/>
</dbReference>
<evidence type="ECO:0000256" key="5">
    <source>
        <dbReference type="ARBA" id="ARBA00022989"/>
    </source>
</evidence>
<feature type="transmembrane region" description="Helical" evidence="8">
    <location>
        <begin position="70"/>
        <end position="92"/>
    </location>
</feature>